<accession>A0A819HTC6</accession>
<sequence>MNIISNALVILVENSLYYLRTNFEQKKILLQFDINDAHLVKSFYDLNPTEEQIGTVQKIWRAKVKSCKRGIHQKKKHSNQSSSGRINDNQQDQLFPFESFIPPAMRTIIEARLINIEQRTQQLMNFIHTIDDTTFF</sequence>
<comment type="caution">
    <text evidence="2">The sequence shown here is derived from an EMBL/GenBank/DDBJ whole genome shotgun (WGS) entry which is preliminary data.</text>
</comment>
<dbReference type="EMBL" id="CAJOBD010002793">
    <property type="protein sequence ID" value="CAF3908594.1"/>
    <property type="molecule type" value="Genomic_DNA"/>
</dbReference>
<evidence type="ECO:0000313" key="1">
    <source>
        <dbReference type="EMBL" id="CAF1241679.1"/>
    </source>
</evidence>
<dbReference type="AlphaFoldDB" id="A0A819HTC6"/>
<reference evidence="2" key="1">
    <citation type="submission" date="2021-02" db="EMBL/GenBank/DDBJ databases">
        <authorList>
            <person name="Nowell W R."/>
        </authorList>
    </citation>
    <scope>NUCLEOTIDE SEQUENCE</scope>
</reference>
<organism evidence="2 3">
    <name type="scientific">Rotaria sordida</name>
    <dbReference type="NCBI Taxonomy" id="392033"/>
    <lineage>
        <taxon>Eukaryota</taxon>
        <taxon>Metazoa</taxon>
        <taxon>Spiralia</taxon>
        <taxon>Gnathifera</taxon>
        <taxon>Rotifera</taxon>
        <taxon>Eurotatoria</taxon>
        <taxon>Bdelloidea</taxon>
        <taxon>Philodinida</taxon>
        <taxon>Philodinidae</taxon>
        <taxon>Rotaria</taxon>
    </lineage>
</organism>
<gene>
    <name evidence="2" type="ORF">JBS370_LOCUS21273</name>
    <name evidence="1" type="ORF">ZHD862_LOCUS24913</name>
</gene>
<dbReference type="Proteomes" id="UP000663836">
    <property type="component" value="Unassembled WGS sequence"/>
</dbReference>
<evidence type="ECO:0000313" key="3">
    <source>
        <dbReference type="Proteomes" id="UP000663836"/>
    </source>
</evidence>
<dbReference type="EMBL" id="CAJNOT010001731">
    <property type="protein sequence ID" value="CAF1241679.1"/>
    <property type="molecule type" value="Genomic_DNA"/>
</dbReference>
<dbReference type="Proteomes" id="UP000663864">
    <property type="component" value="Unassembled WGS sequence"/>
</dbReference>
<protein>
    <submittedName>
        <fullName evidence="2">Uncharacterized protein</fullName>
    </submittedName>
</protein>
<proteinExistence type="predicted"/>
<name>A0A819HTC6_9BILA</name>
<evidence type="ECO:0000313" key="2">
    <source>
        <dbReference type="EMBL" id="CAF3908594.1"/>
    </source>
</evidence>